<proteinExistence type="predicted"/>
<keyword evidence="2" id="KW-1185">Reference proteome</keyword>
<protein>
    <submittedName>
        <fullName evidence="1">Uncharacterized protein</fullName>
    </submittedName>
</protein>
<dbReference type="PANTHER" id="PTHR33524:SF1">
    <property type="entry name" value="SET DOMAIN-CONTAINING PROTEIN"/>
    <property type="match status" value="1"/>
</dbReference>
<sequence length="95" mass="10656">NVLKVPLDFPSSIDPEIESLIPNKFGLPPTMLGTPDRSACMYGIGLVAARDVADEELLVNYRFNPASREAWPAWYHPLEGEEGEDRDRWADLDVV</sequence>
<dbReference type="InterPro" id="IPR040415">
    <property type="entry name" value="SETD9"/>
</dbReference>
<feature type="non-terminal residue" evidence="1">
    <location>
        <position position="1"/>
    </location>
</feature>
<evidence type="ECO:0000313" key="1">
    <source>
        <dbReference type="EMBL" id="GMI31545.1"/>
    </source>
</evidence>
<organism evidence="1 2">
    <name type="scientific">Tetraparma gracilis</name>
    <dbReference type="NCBI Taxonomy" id="2962635"/>
    <lineage>
        <taxon>Eukaryota</taxon>
        <taxon>Sar</taxon>
        <taxon>Stramenopiles</taxon>
        <taxon>Ochrophyta</taxon>
        <taxon>Bolidophyceae</taxon>
        <taxon>Parmales</taxon>
        <taxon>Triparmaceae</taxon>
        <taxon>Tetraparma</taxon>
    </lineage>
</organism>
<accession>A0ABQ6MSL3</accession>
<evidence type="ECO:0000313" key="2">
    <source>
        <dbReference type="Proteomes" id="UP001165060"/>
    </source>
</evidence>
<comment type="caution">
    <text evidence="1">The sequence shown here is derived from an EMBL/GenBank/DDBJ whole genome shotgun (WGS) entry which is preliminary data.</text>
</comment>
<gene>
    <name evidence="1" type="ORF">TeGR_g13826</name>
</gene>
<dbReference type="PANTHER" id="PTHR33524">
    <property type="entry name" value="C5ORF35"/>
    <property type="match status" value="1"/>
</dbReference>
<dbReference type="Proteomes" id="UP001165060">
    <property type="component" value="Unassembled WGS sequence"/>
</dbReference>
<dbReference type="EMBL" id="BRYB01005982">
    <property type="protein sequence ID" value="GMI31545.1"/>
    <property type="molecule type" value="Genomic_DNA"/>
</dbReference>
<reference evidence="1 2" key="1">
    <citation type="journal article" date="2023" name="Commun. Biol.">
        <title>Genome analysis of Parmales, the sister group of diatoms, reveals the evolutionary specialization of diatoms from phago-mixotrophs to photoautotrophs.</title>
        <authorList>
            <person name="Ban H."/>
            <person name="Sato S."/>
            <person name="Yoshikawa S."/>
            <person name="Yamada K."/>
            <person name="Nakamura Y."/>
            <person name="Ichinomiya M."/>
            <person name="Sato N."/>
            <person name="Blanc-Mathieu R."/>
            <person name="Endo H."/>
            <person name="Kuwata A."/>
            <person name="Ogata H."/>
        </authorList>
    </citation>
    <scope>NUCLEOTIDE SEQUENCE [LARGE SCALE GENOMIC DNA]</scope>
</reference>
<name>A0ABQ6MSL3_9STRA</name>